<dbReference type="SUPFAM" id="SSF52540">
    <property type="entry name" value="P-loop containing nucleoside triphosphate hydrolases"/>
    <property type="match status" value="1"/>
</dbReference>
<dbReference type="GO" id="GO:0005524">
    <property type="term" value="F:ATP binding"/>
    <property type="evidence" value="ECO:0007669"/>
    <property type="project" value="UniProtKB-KW"/>
</dbReference>
<dbReference type="Gene3D" id="3.40.50.1010">
    <property type="entry name" value="5'-nuclease"/>
    <property type="match status" value="1"/>
</dbReference>
<keyword evidence="1" id="KW-0547">Nucleotide-binding</keyword>
<protein>
    <submittedName>
        <fullName evidence="4">Predicted ATPase related to phosphate starvation-inducible protein PhoH</fullName>
    </submittedName>
</protein>
<sequence>MAAAHSKRLFILDTNVLMHDPMALFHFQEHDIYLPMIVLEEMDAGKKGLSEVARNVRQVSRFIDQLMQDVGTDDIDNGIPLNSRDLLEGLENGGGGRLFFQTHTLSSTLPDALPGDKPDNNILATALALQNKHSDVTVTLVSKDINLRIKAAVVGIHAEDYFNDRVLEDVNLLFSGSSELPNDFWQAHGDTLESWQKEGRNYYRLTGPLVESWNSNECIFMPEEQGFEALVHEVDGTSAVLETATDYRGSKNTVWGINARNRGQNFALNLLMDPDVDFVSLVGTAGTGKTLLALAAGLAQTLEDNRYKEIIMTRVTVPVGEDIGFLPGTEEEKMTPWMGALMDNLEVLTRSEVGGDWGRAATNDLLSNRIKIRSLNFMRGRTFLNKYLILDEAQNLTPKQMKTLVTRAGPGTKVICLGNVGQIDTPYITETSSGLTYVVDRFKSWAHSGHIILTRGERSRLADYASEIL</sequence>
<evidence type="ECO:0000256" key="2">
    <source>
        <dbReference type="ARBA" id="ARBA00022840"/>
    </source>
</evidence>
<dbReference type="PANTHER" id="PTHR30473">
    <property type="entry name" value="PROTEIN PHOH"/>
    <property type="match status" value="1"/>
</dbReference>
<gene>
    <name evidence="4" type="ORF">MNBD_GAMMA13-1748</name>
</gene>
<dbReference type="SMART" id="SM00670">
    <property type="entry name" value="PINc"/>
    <property type="match status" value="1"/>
</dbReference>
<evidence type="ECO:0000313" key="4">
    <source>
        <dbReference type="EMBL" id="VAW80040.1"/>
    </source>
</evidence>
<dbReference type="InterPro" id="IPR002716">
    <property type="entry name" value="PIN_dom"/>
</dbReference>
<dbReference type="InterPro" id="IPR051451">
    <property type="entry name" value="PhoH2-like"/>
</dbReference>
<dbReference type="AlphaFoldDB" id="A0A3B0YTR8"/>
<dbReference type="CDD" id="cd09883">
    <property type="entry name" value="PIN_VapC_PhoHL-ATPase"/>
    <property type="match status" value="1"/>
</dbReference>
<dbReference type="InterPro" id="IPR027417">
    <property type="entry name" value="P-loop_NTPase"/>
</dbReference>
<evidence type="ECO:0000259" key="3">
    <source>
        <dbReference type="SMART" id="SM00670"/>
    </source>
</evidence>
<dbReference type="PANTHER" id="PTHR30473:SF2">
    <property type="entry name" value="PIN DOMAIN-CONTAINING PROTEIN"/>
    <property type="match status" value="1"/>
</dbReference>
<name>A0A3B0YTR8_9ZZZZ</name>
<dbReference type="FunFam" id="3.40.50.300:FF:000013">
    <property type="entry name" value="PhoH family ATPase"/>
    <property type="match status" value="1"/>
</dbReference>
<organism evidence="4">
    <name type="scientific">hydrothermal vent metagenome</name>
    <dbReference type="NCBI Taxonomy" id="652676"/>
    <lineage>
        <taxon>unclassified sequences</taxon>
        <taxon>metagenomes</taxon>
        <taxon>ecological metagenomes</taxon>
    </lineage>
</organism>
<keyword evidence="2" id="KW-0067">ATP-binding</keyword>
<proteinExistence type="predicted"/>
<accession>A0A3B0YTR8</accession>
<dbReference type="Gene3D" id="3.40.50.300">
    <property type="entry name" value="P-loop containing nucleotide triphosphate hydrolases"/>
    <property type="match status" value="1"/>
</dbReference>
<dbReference type="GO" id="GO:0005829">
    <property type="term" value="C:cytosol"/>
    <property type="evidence" value="ECO:0007669"/>
    <property type="project" value="TreeGrafter"/>
</dbReference>
<reference evidence="4" key="1">
    <citation type="submission" date="2018-06" db="EMBL/GenBank/DDBJ databases">
        <authorList>
            <person name="Zhirakovskaya E."/>
        </authorList>
    </citation>
    <scope>NUCLEOTIDE SEQUENCE</scope>
</reference>
<dbReference type="Pfam" id="PF02562">
    <property type="entry name" value="PhoH"/>
    <property type="match status" value="1"/>
</dbReference>
<dbReference type="EMBL" id="UOFK01000210">
    <property type="protein sequence ID" value="VAW80040.1"/>
    <property type="molecule type" value="Genomic_DNA"/>
</dbReference>
<dbReference type="InterPro" id="IPR003714">
    <property type="entry name" value="PhoH"/>
</dbReference>
<dbReference type="Pfam" id="PF13638">
    <property type="entry name" value="PIN_4"/>
    <property type="match status" value="1"/>
</dbReference>
<feature type="domain" description="PIN" evidence="3">
    <location>
        <begin position="8"/>
        <end position="149"/>
    </location>
</feature>
<evidence type="ECO:0000256" key="1">
    <source>
        <dbReference type="ARBA" id="ARBA00022741"/>
    </source>
</evidence>